<dbReference type="SMART" id="SM00345">
    <property type="entry name" value="HTH_GNTR"/>
    <property type="match status" value="1"/>
</dbReference>
<protein>
    <submittedName>
        <fullName evidence="6">GntR family transcriptional regulator</fullName>
    </submittedName>
</protein>
<dbReference type="SMART" id="SM00895">
    <property type="entry name" value="FCD"/>
    <property type="match status" value="1"/>
</dbReference>
<dbReference type="Proteomes" id="UP001198571">
    <property type="component" value="Unassembled WGS sequence"/>
</dbReference>
<evidence type="ECO:0000256" key="4">
    <source>
        <dbReference type="SAM" id="MobiDB-lite"/>
    </source>
</evidence>
<name>A0ABS8CM03_9RHOB</name>
<evidence type="ECO:0000256" key="2">
    <source>
        <dbReference type="ARBA" id="ARBA00023125"/>
    </source>
</evidence>
<comment type="caution">
    <text evidence="6">The sequence shown here is derived from an EMBL/GenBank/DDBJ whole genome shotgun (WGS) entry which is preliminary data.</text>
</comment>
<gene>
    <name evidence="6" type="ORF">H0485_10380</name>
</gene>
<evidence type="ECO:0000259" key="5">
    <source>
        <dbReference type="PROSITE" id="PS50949"/>
    </source>
</evidence>
<dbReference type="SUPFAM" id="SSF48008">
    <property type="entry name" value="GntR ligand-binding domain-like"/>
    <property type="match status" value="1"/>
</dbReference>
<organism evidence="6 7">
    <name type="scientific">Pseudogemmobacter faecipullorum</name>
    <dbReference type="NCBI Taxonomy" id="2755041"/>
    <lineage>
        <taxon>Bacteria</taxon>
        <taxon>Pseudomonadati</taxon>
        <taxon>Pseudomonadota</taxon>
        <taxon>Alphaproteobacteria</taxon>
        <taxon>Rhodobacterales</taxon>
        <taxon>Paracoccaceae</taxon>
        <taxon>Pseudogemmobacter</taxon>
    </lineage>
</organism>
<feature type="domain" description="HTH gntR-type" evidence="5">
    <location>
        <begin position="33"/>
        <end position="100"/>
    </location>
</feature>
<evidence type="ECO:0000313" key="7">
    <source>
        <dbReference type="Proteomes" id="UP001198571"/>
    </source>
</evidence>
<dbReference type="Gene3D" id="1.10.10.10">
    <property type="entry name" value="Winged helix-like DNA-binding domain superfamily/Winged helix DNA-binding domain"/>
    <property type="match status" value="1"/>
</dbReference>
<keyword evidence="2" id="KW-0238">DNA-binding</keyword>
<keyword evidence="1" id="KW-0805">Transcription regulation</keyword>
<accession>A0ABS8CM03</accession>
<evidence type="ECO:0000256" key="3">
    <source>
        <dbReference type="ARBA" id="ARBA00023163"/>
    </source>
</evidence>
<dbReference type="PROSITE" id="PS50949">
    <property type="entry name" value="HTH_GNTR"/>
    <property type="match status" value="1"/>
</dbReference>
<dbReference type="SUPFAM" id="SSF46785">
    <property type="entry name" value="Winged helix' DNA-binding domain"/>
    <property type="match status" value="1"/>
</dbReference>
<dbReference type="CDD" id="cd07377">
    <property type="entry name" value="WHTH_GntR"/>
    <property type="match status" value="1"/>
</dbReference>
<dbReference type="InterPro" id="IPR036390">
    <property type="entry name" value="WH_DNA-bd_sf"/>
</dbReference>
<dbReference type="InterPro" id="IPR008920">
    <property type="entry name" value="TF_FadR/GntR_C"/>
</dbReference>
<dbReference type="EMBL" id="JACDXX010000008">
    <property type="protein sequence ID" value="MCB5410406.1"/>
    <property type="molecule type" value="Genomic_DNA"/>
</dbReference>
<dbReference type="InterPro" id="IPR000524">
    <property type="entry name" value="Tscrpt_reg_HTH_GntR"/>
</dbReference>
<keyword evidence="7" id="KW-1185">Reference proteome</keyword>
<reference evidence="6 7" key="1">
    <citation type="submission" date="2020-07" db="EMBL/GenBank/DDBJ databases">
        <title>Pseudogemmobacter sp. nov., isolated from poultry manure in Taiwan.</title>
        <authorList>
            <person name="Lin S.-Y."/>
            <person name="Tang Y.-S."/>
            <person name="Young C.-C."/>
        </authorList>
    </citation>
    <scope>NUCLEOTIDE SEQUENCE [LARGE SCALE GENOMIC DNA]</scope>
    <source>
        <strain evidence="6 7">CC-YST710</strain>
    </source>
</reference>
<dbReference type="Pfam" id="PF00392">
    <property type="entry name" value="GntR"/>
    <property type="match status" value="1"/>
</dbReference>
<dbReference type="InterPro" id="IPR036388">
    <property type="entry name" value="WH-like_DNA-bd_sf"/>
</dbReference>
<dbReference type="PANTHER" id="PTHR43537:SF51">
    <property type="entry name" value="HTH-TYPE TRANSCRIPTIONAL REGULATOR LGOR-RELATED"/>
    <property type="match status" value="1"/>
</dbReference>
<keyword evidence="3" id="KW-0804">Transcription</keyword>
<proteinExistence type="predicted"/>
<dbReference type="Pfam" id="PF07729">
    <property type="entry name" value="FCD"/>
    <property type="match status" value="1"/>
</dbReference>
<dbReference type="Gene3D" id="1.20.120.530">
    <property type="entry name" value="GntR ligand-binding domain-like"/>
    <property type="match status" value="1"/>
</dbReference>
<dbReference type="InterPro" id="IPR011711">
    <property type="entry name" value="GntR_C"/>
</dbReference>
<sequence>MNTLLGLLQNLNSTFTDNGYILTEGREAVPENHTSSEFAAERIREAILSGELMPGEKLHQDRLAEMLGISRTPLRAALTSMAQTGLVSYQTNRGFYVRSFSFSDVAGAFAVRASMEALACSLAAKHMTPTSIALLQGLVADGDRLLESGTLLPENLQPYRRMNVAFHTKVIELSGNPWIRTFVQSLQNVPAASDRIIIWRDFRVIQRSHDDHRRIANALARRDGTRAAAIMHEHVTFAHEHLTAELNAHPEDFLRLPSADKPQKQRPSGRRIKDLSA</sequence>
<evidence type="ECO:0000256" key="1">
    <source>
        <dbReference type="ARBA" id="ARBA00023015"/>
    </source>
</evidence>
<dbReference type="PANTHER" id="PTHR43537">
    <property type="entry name" value="TRANSCRIPTIONAL REGULATOR, GNTR FAMILY"/>
    <property type="match status" value="1"/>
</dbReference>
<evidence type="ECO:0000313" key="6">
    <source>
        <dbReference type="EMBL" id="MCB5410406.1"/>
    </source>
</evidence>
<feature type="region of interest" description="Disordered" evidence="4">
    <location>
        <begin position="255"/>
        <end position="277"/>
    </location>
</feature>